<organism evidence="2 3">
    <name type="scientific">Streptomyces xanthophaeus</name>
    <dbReference type="NCBI Taxonomy" id="67385"/>
    <lineage>
        <taxon>Bacteria</taxon>
        <taxon>Bacillati</taxon>
        <taxon>Actinomycetota</taxon>
        <taxon>Actinomycetes</taxon>
        <taxon>Kitasatosporales</taxon>
        <taxon>Streptomycetaceae</taxon>
        <taxon>Streptomyces</taxon>
    </lineage>
</organism>
<reference evidence="2" key="1">
    <citation type="submission" date="2020-09" db="EMBL/GenBank/DDBJ databases">
        <title>Whole genome shotgun sequence of Streptomyces xanthophaeus NBRC 12829.</title>
        <authorList>
            <person name="Komaki H."/>
            <person name="Tamura T."/>
        </authorList>
    </citation>
    <scope>NUCLEOTIDE SEQUENCE</scope>
    <source>
        <strain evidence="2">NBRC 12829</strain>
    </source>
</reference>
<dbReference type="AlphaFoldDB" id="A0A919LDL9"/>
<name>A0A919LDL9_9ACTN</name>
<proteinExistence type="predicted"/>
<dbReference type="OrthoDB" id="4158497at2"/>
<comment type="caution">
    <text evidence="2">The sequence shown here is derived from an EMBL/GenBank/DDBJ whole genome shotgun (WGS) entry which is preliminary data.</text>
</comment>
<protein>
    <recommendedName>
        <fullName evidence="4">DUF3558 domain-containing protein</fullName>
    </recommendedName>
</protein>
<dbReference type="PROSITE" id="PS51257">
    <property type="entry name" value="PROKAR_LIPOPROTEIN"/>
    <property type="match status" value="1"/>
</dbReference>
<accession>A0A919LDL9</accession>
<dbReference type="EMBL" id="BNEE01000006">
    <property type="protein sequence ID" value="GHI87275.1"/>
    <property type="molecule type" value="Genomic_DNA"/>
</dbReference>
<keyword evidence="3" id="KW-1185">Reference proteome</keyword>
<evidence type="ECO:0000313" key="2">
    <source>
        <dbReference type="EMBL" id="GHI87275.1"/>
    </source>
</evidence>
<evidence type="ECO:0008006" key="4">
    <source>
        <dbReference type="Google" id="ProtNLM"/>
    </source>
</evidence>
<dbReference type="Proteomes" id="UP000600026">
    <property type="component" value="Unassembled WGS sequence"/>
</dbReference>
<feature type="signal peptide" evidence="1">
    <location>
        <begin position="1"/>
        <end position="24"/>
    </location>
</feature>
<dbReference type="RefSeq" id="WP_031150361.1">
    <property type="nucleotide sequence ID" value="NZ_BNEE01000006.1"/>
</dbReference>
<sequence>MRLHRFPWRALAAAALVLAATACAGGDGGGEVAQEGKGGYPWKATDEVCNTLPYGELADPLGAREEAADRNKKSGGGTPGVQCVQPLVSPGTAAYGNVQVELDLAYAENVAFATEVFGKVRDEPAQKRREGTFAEVEGVGKEAYRVLYNEPAELRQVRTLHVRDSNLMLDVTVTAEARTTPTPESLEALDAAVEDFARGVLKALRR</sequence>
<evidence type="ECO:0000256" key="1">
    <source>
        <dbReference type="SAM" id="SignalP"/>
    </source>
</evidence>
<keyword evidence="1" id="KW-0732">Signal</keyword>
<feature type="chain" id="PRO_5038690068" description="DUF3558 domain-containing protein" evidence="1">
    <location>
        <begin position="25"/>
        <end position="206"/>
    </location>
</feature>
<evidence type="ECO:0000313" key="3">
    <source>
        <dbReference type="Proteomes" id="UP000600026"/>
    </source>
</evidence>
<gene>
    <name evidence="2" type="ORF">Sxan_46390</name>
</gene>